<dbReference type="EMBL" id="CM055100">
    <property type="protein sequence ID" value="KAJ7543025.1"/>
    <property type="molecule type" value="Genomic_DNA"/>
</dbReference>
<dbReference type="Proteomes" id="UP001162992">
    <property type="component" value="Chromosome 9"/>
</dbReference>
<evidence type="ECO:0000313" key="2">
    <source>
        <dbReference type="Proteomes" id="UP001162992"/>
    </source>
</evidence>
<gene>
    <name evidence="1" type="ORF">O6H91_09G022500</name>
</gene>
<proteinExistence type="predicted"/>
<sequence length="179" mass="19930">MSTTKLSKILQLLMMASSVTLVMHILVQRRSTCGTREGTSSFLFNAQVLVDYKKHSDRLHFGFINSRKILSAQTRGDSQSPSNVAETRLGSRQNTEQMSFREQPSQGSQSQSTQSDQSSVHNQTWKAAEPTNSFLQPNTTLASQKTPHKQTPPKSAEISEESLFHVDYTPSGTHPPHNN</sequence>
<keyword evidence="2" id="KW-1185">Reference proteome</keyword>
<evidence type="ECO:0000313" key="1">
    <source>
        <dbReference type="EMBL" id="KAJ7543025.1"/>
    </source>
</evidence>
<protein>
    <submittedName>
        <fullName evidence="1">Uncharacterized protein</fullName>
    </submittedName>
</protein>
<comment type="caution">
    <text evidence="1">The sequence shown here is derived from an EMBL/GenBank/DDBJ whole genome shotgun (WGS) entry which is preliminary data.</text>
</comment>
<organism evidence="1 2">
    <name type="scientific">Diphasiastrum complanatum</name>
    <name type="common">Issler's clubmoss</name>
    <name type="synonym">Lycopodium complanatum</name>
    <dbReference type="NCBI Taxonomy" id="34168"/>
    <lineage>
        <taxon>Eukaryota</taxon>
        <taxon>Viridiplantae</taxon>
        <taxon>Streptophyta</taxon>
        <taxon>Embryophyta</taxon>
        <taxon>Tracheophyta</taxon>
        <taxon>Lycopodiopsida</taxon>
        <taxon>Lycopodiales</taxon>
        <taxon>Lycopodiaceae</taxon>
        <taxon>Lycopodioideae</taxon>
        <taxon>Diphasiastrum</taxon>
    </lineage>
</organism>
<reference evidence="2" key="1">
    <citation type="journal article" date="2024" name="Proc. Natl. Acad. Sci. U.S.A.">
        <title>Extraordinary preservation of gene collinearity over three hundred million years revealed in homosporous lycophytes.</title>
        <authorList>
            <person name="Li C."/>
            <person name="Wickell D."/>
            <person name="Kuo L.Y."/>
            <person name="Chen X."/>
            <person name="Nie B."/>
            <person name="Liao X."/>
            <person name="Peng D."/>
            <person name="Ji J."/>
            <person name="Jenkins J."/>
            <person name="Williams M."/>
            <person name="Shu S."/>
            <person name="Plott C."/>
            <person name="Barry K."/>
            <person name="Rajasekar S."/>
            <person name="Grimwood J."/>
            <person name="Han X."/>
            <person name="Sun S."/>
            <person name="Hou Z."/>
            <person name="He W."/>
            <person name="Dai G."/>
            <person name="Sun C."/>
            <person name="Schmutz J."/>
            <person name="Leebens-Mack J.H."/>
            <person name="Li F.W."/>
            <person name="Wang L."/>
        </authorList>
    </citation>
    <scope>NUCLEOTIDE SEQUENCE [LARGE SCALE GENOMIC DNA]</scope>
    <source>
        <strain evidence="2">cv. PW_Plant_1</strain>
    </source>
</reference>
<name>A0ACC2CM53_DIPCM</name>
<accession>A0ACC2CM53</accession>